<dbReference type="EMBL" id="MH626557">
    <property type="protein sequence ID" value="AXH71779.1"/>
    <property type="molecule type" value="Genomic_DNA"/>
</dbReference>
<sequence length="406" mass="46412">MILAFPYSDYDAIIMDGAIRSGKTSIGFLSFVDDIMRRYNGQMIIVAGKTVKSAVRNIIVPYKSMSYARKRYTINFRVSDNIMMVTRGSVTNYFHVFGGKDERSYELIQGCTAAGAFLDEVALMPRSFVEQALARCSVEGSKLWFNCNPDSPKHWFYEEWILSAAQKNALHLHFELSDNPSLSDAIRSRYEAMYSGVFYDRYIRGLWVVAEGLVYQMPDDAITCTPEDALGDGRGAWYISMDYGITNPFAAILWRVTASRAYAVKEYVFDSRKENRRLTDEEHYANVEKLAQYVDEHGNTRTRNIECIVIDPSANSFKETIRRHGKFDYRNAKNDVISGISTTTTMLENGHVKISTDCKSLLVEKGLYRWDDKSDKDAVLKDNDHCLDAARYMCNTILRHELEGYV</sequence>
<reference evidence="7" key="1">
    <citation type="submission" date="2018-07" db="EMBL/GenBank/DDBJ databases">
        <title>Complete genome of the first Eggerthella lenta phage.</title>
        <authorList>
            <person name="Koberg S."/>
            <person name="Brinks E."/>
        </authorList>
    </citation>
    <scope>NUCLEOTIDE SEQUENCE [LARGE SCALE GENOMIC DNA]</scope>
</reference>
<dbReference type="Pfam" id="PF17289">
    <property type="entry name" value="Terminase_6C"/>
    <property type="match status" value="1"/>
</dbReference>
<keyword evidence="7" id="KW-1185">Reference proteome</keyword>
<dbReference type="Pfam" id="PF03237">
    <property type="entry name" value="Terminase_6N"/>
    <property type="match status" value="1"/>
</dbReference>
<dbReference type="Gene3D" id="3.40.50.300">
    <property type="entry name" value="P-loop containing nucleotide triphosphate hydrolases"/>
    <property type="match status" value="1"/>
</dbReference>
<keyword evidence="3" id="KW-0067">ATP-binding</keyword>
<gene>
    <name evidence="6" type="ORF">HOT76_gp02</name>
</gene>
<evidence type="ECO:0000256" key="3">
    <source>
        <dbReference type="ARBA" id="ARBA00022840"/>
    </source>
</evidence>
<dbReference type="NCBIfam" id="TIGR01547">
    <property type="entry name" value="phage_term_2"/>
    <property type="match status" value="1"/>
</dbReference>
<dbReference type="InterPro" id="IPR027417">
    <property type="entry name" value="P-loop_NTPase"/>
</dbReference>
<dbReference type="InterPro" id="IPR035421">
    <property type="entry name" value="Terminase_6C"/>
</dbReference>
<dbReference type="Gene3D" id="3.30.420.280">
    <property type="match status" value="1"/>
</dbReference>
<dbReference type="KEGG" id="vg:54998159"/>
<accession>A0A345MKB6</accession>
<proteinExistence type="predicted"/>
<evidence type="ECO:0000313" key="7">
    <source>
        <dbReference type="Proteomes" id="UP000258104"/>
    </source>
</evidence>
<dbReference type="GO" id="GO:0005524">
    <property type="term" value="F:ATP binding"/>
    <property type="evidence" value="ECO:0007669"/>
    <property type="project" value="UniProtKB-KW"/>
</dbReference>
<organism evidence="6 7">
    <name type="scientific">Eggerthella phage PMBT5</name>
    <dbReference type="NCBI Taxonomy" id="2283015"/>
    <lineage>
        <taxon>Viruses</taxon>
        <taxon>Duplodnaviria</taxon>
        <taxon>Heunggongvirae</taxon>
        <taxon>Uroviricota</taxon>
        <taxon>Caudoviricetes</taxon>
        <taxon>Lentavirus</taxon>
        <taxon>Lentavirus PMBT5</taxon>
    </lineage>
</organism>
<keyword evidence="1" id="KW-1188">Viral release from host cell</keyword>
<evidence type="ECO:0000256" key="1">
    <source>
        <dbReference type="ARBA" id="ARBA00022612"/>
    </source>
</evidence>
<dbReference type="GeneID" id="54998159"/>
<evidence type="ECO:0000256" key="4">
    <source>
        <dbReference type="ARBA" id="ARBA00023219"/>
    </source>
</evidence>
<keyword evidence="4" id="KW-0231">Viral genome packaging</keyword>
<keyword evidence="2" id="KW-0547">Nucleotide-binding</keyword>
<evidence type="ECO:0000313" key="6">
    <source>
        <dbReference type="EMBL" id="AXH71779.1"/>
    </source>
</evidence>
<name>A0A345MKB6_9CAUD</name>
<dbReference type="RefSeq" id="YP_009807281.1">
    <property type="nucleotide sequence ID" value="NC_048022.1"/>
</dbReference>
<protein>
    <submittedName>
        <fullName evidence="6">Terminase large subunit</fullName>
    </submittedName>
</protein>
<evidence type="ECO:0000256" key="2">
    <source>
        <dbReference type="ARBA" id="ARBA00022741"/>
    </source>
</evidence>
<dbReference type="InterPro" id="IPR006437">
    <property type="entry name" value="Phage_terminase_lsu"/>
</dbReference>
<feature type="domain" description="Terminase large subunit gp17-like C-terminal" evidence="5">
    <location>
        <begin position="274"/>
        <end position="394"/>
    </location>
</feature>
<evidence type="ECO:0000259" key="5">
    <source>
        <dbReference type="Pfam" id="PF17289"/>
    </source>
</evidence>
<dbReference type="Proteomes" id="UP000258104">
    <property type="component" value="Segment"/>
</dbReference>